<dbReference type="InterPro" id="IPR036465">
    <property type="entry name" value="vWFA_dom_sf"/>
</dbReference>
<feature type="domain" description="VWFA" evidence="3">
    <location>
        <begin position="462"/>
        <end position="644"/>
    </location>
</feature>
<dbReference type="RefSeq" id="WP_307356532.1">
    <property type="nucleotide sequence ID" value="NZ_BAAACJ010000015.1"/>
</dbReference>
<accession>A0ABU0JTT1</accession>
<keyword evidence="5" id="KW-1185">Reference proteome</keyword>
<feature type="compositionally biased region" description="Basic and acidic residues" evidence="2">
    <location>
        <begin position="353"/>
        <end position="365"/>
    </location>
</feature>
<dbReference type="PANTHER" id="PTHR35023">
    <property type="entry name" value="CHELATASE-RELATED"/>
    <property type="match status" value="1"/>
</dbReference>
<evidence type="ECO:0000313" key="4">
    <source>
        <dbReference type="EMBL" id="MDQ0480511.1"/>
    </source>
</evidence>
<feature type="compositionally biased region" description="Acidic residues" evidence="2">
    <location>
        <begin position="338"/>
        <end position="352"/>
    </location>
</feature>
<name>A0ABU0JTT1_HATLI</name>
<dbReference type="Gene3D" id="1.10.8.80">
    <property type="entry name" value="Magnesium chelatase subunit I, C-Terminal domain"/>
    <property type="match status" value="1"/>
</dbReference>
<dbReference type="CDD" id="cd00009">
    <property type="entry name" value="AAA"/>
    <property type="match status" value="1"/>
</dbReference>
<dbReference type="SMART" id="SM00327">
    <property type="entry name" value="VWA"/>
    <property type="match status" value="1"/>
</dbReference>
<dbReference type="InterPro" id="IPR041702">
    <property type="entry name" value="BchD/ChlD_VWA"/>
</dbReference>
<dbReference type="EMBL" id="JAUSWN010000021">
    <property type="protein sequence ID" value="MDQ0480511.1"/>
    <property type="molecule type" value="Genomic_DNA"/>
</dbReference>
<dbReference type="Gene3D" id="3.40.50.410">
    <property type="entry name" value="von Willebrand factor, type A domain"/>
    <property type="match status" value="1"/>
</dbReference>
<organism evidence="4 5">
    <name type="scientific">Hathewaya limosa</name>
    <name type="common">Clostridium limosum</name>
    <dbReference type="NCBI Taxonomy" id="1536"/>
    <lineage>
        <taxon>Bacteria</taxon>
        <taxon>Bacillati</taxon>
        <taxon>Bacillota</taxon>
        <taxon>Clostridia</taxon>
        <taxon>Eubacteriales</taxon>
        <taxon>Clostridiaceae</taxon>
        <taxon>Hathewaya</taxon>
    </lineage>
</organism>
<dbReference type="Pfam" id="PF07728">
    <property type="entry name" value="AAA_5"/>
    <property type="match status" value="1"/>
</dbReference>
<proteinExistence type="inferred from homology"/>
<dbReference type="PANTHER" id="PTHR35023:SF1">
    <property type="entry name" value="MG-PROTOPORPHYRIN IX CHELATASE"/>
    <property type="match status" value="1"/>
</dbReference>
<dbReference type="SUPFAM" id="SSF52540">
    <property type="entry name" value="P-loop containing nucleoside triphosphate hydrolases"/>
    <property type="match status" value="1"/>
</dbReference>
<dbReference type="EC" id="6.6.1.1" evidence="4"/>
<dbReference type="SMART" id="SM00382">
    <property type="entry name" value="AAA"/>
    <property type="match status" value="1"/>
</dbReference>
<feature type="compositionally biased region" description="Basic and acidic residues" evidence="2">
    <location>
        <begin position="283"/>
        <end position="299"/>
    </location>
</feature>
<comment type="caution">
    <text evidence="4">The sequence shown here is derived from an EMBL/GenBank/DDBJ whole genome shotgun (WGS) entry which is preliminary data.</text>
</comment>
<feature type="region of interest" description="Disordered" evidence="2">
    <location>
        <begin position="283"/>
        <end position="365"/>
    </location>
</feature>
<dbReference type="Proteomes" id="UP001224418">
    <property type="component" value="Unassembled WGS sequence"/>
</dbReference>
<comment type="similarity">
    <text evidence="1">Belongs to the Mg-chelatase subunits D/I family.</text>
</comment>
<dbReference type="InterPro" id="IPR052989">
    <property type="entry name" value="Mg-chelatase_DI-like"/>
</dbReference>
<dbReference type="GO" id="GO:0016851">
    <property type="term" value="F:magnesium chelatase activity"/>
    <property type="evidence" value="ECO:0007669"/>
    <property type="project" value="UniProtKB-EC"/>
</dbReference>
<dbReference type="Gene3D" id="3.40.50.300">
    <property type="entry name" value="P-loop containing nucleotide triphosphate hydrolases"/>
    <property type="match status" value="1"/>
</dbReference>
<dbReference type="InterPro" id="IPR011704">
    <property type="entry name" value="ATPase_dyneun-rel_AAA"/>
</dbReference>
<dbReference type="InterPro" id="IPR041628">
    <property type="entry name" value="ChlI/MoxR_AAA_lid"/>
</dbReference>
<dbReference type="InterPro" id="IPR027417">
    <property type="entry name" value="P-loop_NTPase"/>
</dbReference>
<evidence type="ECO:0000313" key="5">
    <source>
        <dbReference type="Proteomes" id="UP001224418"/>
    </source>
</evidence>
<dbReference type="Pfam" id="PF13519">
    <property type="entry name" value="VWA_2"/>
    <property type="match status" value="1"/>
</dbReference>
<evidence type="ECO:0000259" key="3">
    <source>
        <dbReference type="PROSITE" id="PS50234"/>
    </source>
</evidence>
<dbReference type="InterPro" id="IPR003593">
    <property type="entry name" value="AAA+_ATPase"/>
</dbReference>
<protein>
    <submittedName>
        <fullName evidence="4">Magnesium chelatase subunit D</fullName>
        <ecNumber evidence="4">6.6.1.1</ecNumber>
    </submittedName>
</protein>
<dbReference type="PROSITE" id="PS50234">
    <property type="entry name" value="VWFA"/>
    <property type="match status" value="1"/>
</dbReference>
<dbReference type="Pfam" id="PF17863">
    <property type="entry name" value="AAA_lid_2"/>
    <property type="match status" value="1"/>
</dbReference>
<evidence type="ECO:0000256" key="2">
    <source>
        <dbReference type="SAM" id="MobiDB-lite"/>
    </source>
</evidence>
<reference evidence="4 5" key="1">
    <citation type="submission" date="2023-07" db="EMBL/GenBank/DDBJ databases">
        <title>Genomic Encyclopedia of Type Strains, Phase IV (KMG-IV): sequencing the most valuable type-strain genomes for metagenomic binning, comparative biology and taxonomic classification.</title>
        <authorList>
            <person name="Goeker M."/>
        </authorList>
    </citation>
    <scope>NUCLEOTIDE SEQUENCE [LARGE SCALE GENOMIC DNA]</scope>
    <source>
        <strain evidence="4 5">DSM 1400</strain>
    </source>
</reference>
<sequence>MNRNYVYPFVAVIGQEDVKKALILNLINPLIGGVLITGEKGTAKSTLVRGLEKLEDSIKVIDLPLNITEDRLLGTIDIEKAISQGEKTFEGGILEKANGNILYVDEINLLSKHIVNCLLEVASSGVNRIEREGISYIHESRFVLVGTMNPEEGQLPTQLLDRFGLYVSVKSSKNIFERKEIIKRRIKYEENPIKFIEEFKEETYILYNKIKNAKNTFEKVKVSEEILKLAAEISEEAHCEGHRAELVIIETSKAIAAFDNRINVTSQDVKEAAKFALPHRMRDFKEQQNDINNNEHQENTEEENKEECENQEENQENESNESQENTEKEDEISPKTEQEEENELDSENEEKLDENYPKDNPDIKETIDDIGEMFKVKTLHIEPMDRKKRNGTGKRARTKTNLIQGRYVRYTFVKDKVRDLAFDATLRAAAIHQKGRDKNGLAICINKSDFREKVREKRTGSTILFVVDASGSMGAKKRMKAVKGAIISLLTDAYEKRDKVGMIAFRKDTAEELLPITRSVELAEKSLKSLPTGGKTPLSMGLNKAYEVLKLAKKKDPEIVPVIVLVSDGRTNVALNHKEDPFEEAIKIGKQIENDKIQTIVVDTEQDFIKLELAKELAEVMNSQYYKLEDLKGQEIASAIRDRI</sequence>
<dbReference type="CDD" id="cd01451">
    <property type="entry name" value="vWA_Magnesium_chelatase"/>
    <property type="match status" value="1"/>
</dbReference>
<evidence type="ECO:0000256" key="1">
    <source>
        <dbReference type="ARBA" id="ARBA00005799"/>
    </source>
</evidence>
<dbReference type="SUPFAM" id="SSF53300">
    <property type="entry name" value="vWA-like"/>
    <property type="match status" value="1"/>
</dbReference>
<feature type="compositionally biased region" description="Acidic residues" evidence="2">
    <location>
        <begin position="300"/>
        <end position="321"/>
    </location>
</feature>
<keyword evidence="4" id="KW-0436">Ligase</keyword>
<gene>
    <name evidence="4" type="ORF">QOZ93_002259</name>
</gene>
<dbReference type="InterPro" id="IPR002035">
    <property type="entry name" value="VWF_A"/>
</dbReference>